<dbReference type="Pfam" id="PF01914">
    <property type="entry name" value="MarC"/>
    <property type="match status" value="1"/>
</dbReference>
<comment type="subcellular location">
    <subcellularLocation>
        <location evidence="1 7">Cell membrane</location>
        <topology evidence="1 7">Multi-pass membrane protein</topology>
    </subcellularLocation>
</comment>
<dbReference type="PANTHER" id="PTHR33508">
    <property type="entry name" value="UPF0056 MEMBRANE PROTEIN YHCE"/>
    <property type="match status" value="1"/>
</dbReference>
<keyword evidence="4 7" id="KW-0812">Transmembrane</keyword>
<evidence type="ECO:0000256" key="5">
    <source>
        <dbReference type="ARBA" id="ARBA00022989"/>
    </source>
</evidence>
<feature type="transmembrane region" description="Helical" evidence="7">
    <location>
        <begin position="180"/>
        <end position="202"/>
    </location>
</feature>
<evidence type="ECO:0000313" key="8">
    <source>
        <dbReference type="EMBL" id="QIA06875.1"/>
    </source>
</evidence>
<feature type="transmembrane region" description="Helical" evidence="7">
    <location>
        <begin position="41"/>
        <end position="60"/>
    </location>
</feature>
<keyword evidence="6 7" id="KW-0472">Membrane</keyword>
<evidence type="ECO:0000256" key="1">
    <source>
        <dbReference type="ARBA" id="ARBA00004651"/>
    </source>
</evidence>
<dbReference type="InterPro" id="IPR002771">
    <property type="entry name" value="Multi_antbiot-R_MarC"/>
</dbReference>
<sequence>MNWNFYLNFLAAIVAIVNPVAIVPMWSELTQDVSTQVKTRLAWLTIGVSVIMLVMFLLAGKYILQFFSIDLVVFKVAGGILLLLTGIRMIDGQNVKMGSQELEEGSALYIAKMKFRQIFVPMVIPFIVGPGSITTLILFGGGLNNWTDSILLTVVLVFTLFLLLLSLMSSSWLDKRIDPLVFTAISRLFGIIVTAIAIQFILEGLGSAFPTWINGASPLIEENGTVTEAGNNI</sequence>
<evidence type="ECO:0000256" key="4">
    <source>
        <dbReference type="ARBA" id="ARBA00022692"/>
    </source>
</evidence>
<feature type="transmembrane region" description="Helical" evidence="7">
    <location>
        <begin position="66"/>
        <end position="87"/>
    </location>
</feature>
<evidence type="ECO:0000256" key="3">
    <source>
        <dbReference type="ARBA" id="ARBA00022475"/>
    </source>
</evidence>
<dbReference type="Proteomes" id="UP000474630">
    <property type="component" value="Chromosome"/>
</dbReference>
<organism evidence="8 9">
    <name type="scientific">Draconibacterium halophilum</name>
    <dbReference type="NCBI Taxonomy" id="2706887"/>
    <lineage>
        <taxon>Bacteria</taxon>
        <taxon>Pseudomonadati</taxon>
        <taxon>Bacteroidota</taxon>
        <taxon>Bacteroidia</taxon>
        <taxon>Marinilabiliales</taxon>
        <taxon>Prolixibacteraceae</taxon>
        <taxon>Draconibacterium</taxon>
    </lineage>
</organism>
<feature type="transmembrane region" description="Helical" evidence="7">
    <location>
        <begin position="6"/>
        <end position="29"/>
    </location>
</feature>
<dbReference type="KEGG" id="drc:G0Q07_03600"/>
<comment type="similarity">
    <text evidence="2 7">Belongs to the UPF0056 (MarC) family.</text>
</comment>
<dbReference type="RefSeq" id="WP_163344804.1">
    <property type="nucleotide sequence ID" value="NZ_CP048409.1"/>
</dbReference>
<dbReference type="NCBIfam" id="TIGR00427">
    <property type="entry name" value="NAAT family transporter"/>
    <property type="match status" value="1"/>
</dbReference>
<feature type="transmembrane region" description="Helical" evidence="7">
    <location>
        <begin position="149"/>
        <end position="168"/>
    </location>
</feature>
<gene>
    <name evidence="8" type="ORF">G0Q07_03600</name>
</gene>
<evidence type="ECO:0000256" key="6">
    <source>
        <dbReference type="ARBA" id="ARBA00023136"/>
    </source>
</evidence>
<evidence type="ECO:0000313" key="9">
    <source>
        <dbReference type="Proteomes" id="UP000474630"/>
    </source>
</evidence>
<keyword evidence="5 7" id="KW-1133">Transmembrane helix</keyword>
<proteinExistence type="inferred from homology"/>
<evidence type="ECO:0000256" key="2">
    <source>
        <dbReference type="ARBA" id="ARBA00009784"/>
    </source>
</evidence>
<accession>A0A6C0RAU4</accession>
<feature type="transmembrane region" description="Helical" evidence="7">
    <location>
        <begin position="118"/>
        <end position="143"/>
    </location>
</feature>
<dbReference type="GO" id="GO:0005886">
    <property type="term" value="C:plasma membrane"/>
    <property type="evidence" value="ECO:0007669"/>
    <property type="project" value="UniProtKB-SubCell"/>
</dbReference>
<dbReference type="AlphaFoldDB" id="A0A6C0RAU4"/>
<evidence type="ECO:0000256" key="7">
    <source>
        <dbReference type="RuleBase" id="RU362048"/>
    </source>
</evidence>
<dbReference type="PANTHER" id="PTHR33508:SF1">
    <property type="entry name" value="UPF0056 MEMBRANE PROTEIN YHCE"/>
    <property type="match status" value="1"/>
</dbReference>
<dbReference type="EMBL" id="CP048409">
    <property type="protein sequence ID" value="QIA06875.1"/>
    <property type="molecule type" value="Genomic_DNA"/>
</dbReference>
<keyword evidence="9" id="KW-1185">Reference proteome</keyword>
<name>A0A6C0RAU4_9BACT</name>
<reference evidence="8 9" key="1">
    <citation type="submission" date="2020-02" db="EMBL/GenBank/DDBJ databases">
        <title>Genome sequencing for Draconibacterium sp. strain M1.</title>
        <authorList>
            <person name="Park S.-J."/>
        </authorList>
    </citation>
    <scope>NUCLEOTIDE SEQUENCE [LARGE SCALE GENOMIC DNA]</scope>
    <source>
        <strain evidence="8 9">M1</strain>
    </source>
</reference>
<protein>
    <recommendedName>
        <fullName evidence="7">UPF0056 membrane protein</fullName>
    </recommendedName>
</protein>
<keyword evidence="3" id="KW-1003">Cell membrane</keyword>